<evidence type="ECO:0000313" key="1">
    <source>
        <dbReference type="EMBL" id="SHJ16681.1"/>
    </source>
</evidence>
<dbReference type="EMBL" id="FQYK01000011">
    <property type="protein sequence ID" value="SHJ16681.1"/>
    <property type="molecule type" value="Genomic_DNA"/>
</dbReference>
<evidence type="ECO:0000313" key="2">
    <source>
        <dbReference type="Proteomes" id="UP000184396"/>
    </source>
</evidence>
<dbReference type="RefSeq" id="WP_019388689.1">
    <property type="nucleotide sequence ID" value="NZ_ALIH01000017.1"/>
</dbReference>
<dbReference type="Proteomes" id="UP000184396">
    <property type="component" value="Unassembled WGS sequence"/>
</dbReference>
<evidence type="ECO:0008006" key="3">
    <source>
        <dbReference type="Google" id="ProtNLM"/>
    </source>
</evidence>
<proteinExistence type="predicted"/>
<dbReference type="InterPro" id="IPR021272">
    <property type="entry name" value="DUF2851"/>
</dbReference>
<gene>
    <name evidence="1" type="ORF">SAMN05216261_3010</name>
</gene>
<dbReference type="Pfam" id="PF11013">
    <property type="entry name" value="DUF2851"/>
    <property type="match status" value="1"/>
</dbReference>
<dbReference type="eggNOG" id="ENOG502Z7XW">
    <property type="taxonomic scope" value="Bacteria"/>
</dbReference>
<keyword evidence="2" id="KW-1185">Reference proteome</keyword>
<dbReference type="STRING" id="1178825.SAMN05216261_3010"/>
<name>A0A1M6H398_9FLAO</name>
<dbReference type="AlphaFoldDB" id="A0A1M6H398"/>
<accession>A0A1M6H398</accession>
<reference evidence="1 2" key="1">
    <citation type="submission" date="2016-11" db="EMBL/GenBank/DDBJ databases">
        <authorList>
            <person name="Jaros S."/>
            <person name="Januszkiewicz K."/>
            <person name="Wedrychowicz H."/>
        </authorList>
    </citation>
    <scope>NUCLEOTIDE SEQUENCE [LARGE SCALE GENOMIC DNA]</scope>
    <source>
        <strain evidence="1 2">CGMCC 1.12213</strain>
    </source>
</reference>
<organism evidence="1 2">
    <name type="scientific">Algibacter luteus</name>
    <dbReference type="NCBI Taxonomy" id="1178825"/>
    <lineage>
        <taxon>Bacteria</taxon>
        <taxon>Pseudomonadati</taxon>
        <taxon>Bacteroidota</taxon>
        <taxon>Flavobacteriia</taxon>
        <taxon>Flavobacteriales</taxon>
        <taxon>Flavobacteriaceae</taxon>
        <taxon>Algibacter</taxon>
    </lineage>
</organism>
<protein>
    <recommendedName>
        <fullName evidence="3">DUF2851 domain-containing protein</fullName>
    </recommendedName>
</protein>
<sequence>MQEDFLHYIWKHKKIGVNNLKTVNGAPVVINSVGQHNYNSGPDFFNAQLKIGNQLWAGNVEIHIKSSDWFLHNHEQDKAYDNVILHVVWEDDTEVFRKDNSVIPTLELKNIVDDGLLHNFERLFAKQNKWINCENDFAIIDSFILDNWLERLYFERLERKSKNIETLLAGSKNDWEAVLFKMLTRNFGLKVNGESFFSLAQSIDFSIIRKTRNTPLVLEALLLGQSGLLEQDVEDAYHLSLKKEYEFLKLKFNLNNTQVLPLQFFRLRPPNFPTIRLSQLASLYGTNQNLFSKIIEIKKLEEFYELFKVSTSKFWESHYTFQKKSKTSKKTLTKSFVDLLLINTILPLKFSYAKQKGEEIDNEIIKLATSITSEKNNIIKAFNNLKKVSNSSLHSQALIQLKSEYCDKNKCLQCAIGNSLISANA</sequence>
<dbReference type="OrthoDB" id="1005072at2"/>